<dbReference type="InterPro" id="IPR052017">
    <property type="entry name" value="TSUP"/>
</dbReference>
<organism evidence="9 10">
    <name type="scientific">Kangiella geojedonensis</name>
    <dbReference type="NCBI Taxonomy" id="914150"/>
    <lineage>
        <taxon>Bacteria</taxon>
        <taxon>Pseudomonadati</taxon>
        <taxon>Pseudomonadota</taxon>
        <taxon>Gammaproteobacteria</taxon>
        <taxon>Kangiellales</taxon>
        <taxon>Kangiellaceae</taxon>
        <taxon>Kangiella</taxon>
    </lineage>
</organism>
<reference evidence="9 10" key="1">
    <citation type="submission" date="2015-02" db="EMBL/GenBank/DDBJ databases">
        <title>Complete genome sequence of Kangiella geojedonensis strain YCS-5T.</title>
        <authorList>
            <person name="Kim K.M."/>
        </authorList>
    </citation>
    <scope>NUCLEOTIDE SEQUENCE [LARGE SCALE GENOMIC DNA]</scope>
    <source>
        <strain evidence="9 10">YCS-5</strain>
    </source>
</reference>
<dbReference type="PATRIC" id="fig|914150.5.peg.411"/>
<dbReference type="Proteomes" id="UP000034071">
    <property type="component" value="Chromosome"/>
</dbReference>
<dbReference type="HOGENOM" id="CLU_045498_7_0_6"/>
<dbReference type="AlphaFoldDB" id="A0A0F6TPD2"/>
<dbReference type="PANTHER" id="PTHR30269">
    <property type="entry name" value="TRANSMEMBRANE PROTEIN YFCA"/>
    <property type="match status" value="1"/>
</dbReference>
<evidence type="ECO:0000313" key="10">
    <source>
        <dbReference type="Proteomes" id="UP000034071"/>
    </source>
</evidence>
<evidence type="ECO:0000313" key="9">
    <source>
        <dbReference type="EMBL" id="AKE51390.1"/>
    </source>
</evidence>
<comment type="subcellular location">
    <subcellularLocation>
        <location evidence="1 8">Cell membrane</location>
        <topology evidence="1 8">Multi-pass membrane protein</topology>
    </subcellularLocation>
</comment>
<keyword evidence="10" id="KW-1185">Reference proteome</keyword>
<feature type="transmembrane region" description="Helical" evidence="8">
    <location>
        <begin position="73"/>
        <end position="91"/>
    </location>
</feature>
<name>A0A0F6TPD2_9GAMM</name>
<dbReference type="PANTHER" id="PTHR30269:SF0">
    <property type="entry name" value="MEMBRANE TRANSPORTER PROTEIN YFCA-RELATED"/>
    <property type="match status" value="1"/>
</dbReference>
<feature type="transmembrane region" description="Helical" evidence="8">
    <location>
        <begin position="103"/>
        <end position="123"/>
    </location>
</feature>
<evidence type="ECO:0000256" key="3">
    <source>
        <dbReference type="ARBA" id="ARBA00022448"/>
    </source>
</evidence>
<dbReference type="STRING" id="914150.TQ33_0404"/>
<dbReference type="Pfam" id="PF01925">
    <property type="entry name" value="TauE"/>
    <property type="match status" value="1"/>
</dbReference>
<keyword evidence="6 8" id="KW-1133">Transmembrane helix</keyword>
<dbReference type="GO" id="GO:0005886">
    <property type="term" value="C:plasma membrane"/>
    <property type="evidence" value="ECO:0007669"/>
    <property type="project" value="UniProtKB-SubCell"/>
</dbReference>
<evidence type="ECO:0000256" key="6">
    <source>
        <dbReference type="ARBA" id="ARBA00022989"/>
    </source>
</evidence>
<accession>A0A0F6TPD2</accession>
<evidence type="ECO:0000256" key="5">
    <source>
        <dbReference type="ARBA" id="ARBA00022692"/>
    </source>
</evidence>
<keyword evidence="7 8" id="KW-0472">Membrane</keyword>
<proteinExistence type="inferred from homology"/>
<sequence>MFELLLLFSAGLLGGMVNSIAGGGSFITFPALMFVGIPPVSANATNTFASCGGYLSGAYAFKEDLRAYKKELPKLVFIALLGGILGAWLLLQIPEEAFRTSIPWLLLFATLLFIFGGRINAALKKLNTRHRHASAIGKVLLALTLFGICVYGGFFNAGQGIITLSYLALAGYTNINAMNGIKLLLSTVVALVAIVIFIYNDAIAWYEGFIVLAGALVGGFIAANLSKKLSQHHVRLFVILASIAITIYFFIDTYAGTVLA</sequence>
<evidence type="ECO:0000256" key="8">
    <source>
        <dbReference type="RuleBase" id="RU363041"/>
    </source>
</evidence>
<keyword evidence="5 8" id="KW-0812">Transmembrane</keyword>
<feature type="transmembrane region" description="Helical" evidence="8">
    <location>
        <begin position="135"/>
        <end position="154"/>
    </location>
</feature>
<dbReference type="OrthoDB" id="9807082at2"/>
<keyword evidence="3" id="KW-0813">Transport</keyword>
<comment type="similarity">
    <text evidence="2 8">Belongs to the 4-toluene sulfonate uptake permease (TSUP) (TC 2.A.102) family.</text>
</comment>
<feature type="transmembrane region" description="Helical" evidence="8">
    <location>
        <begin position="183"/>
        <end position="199"/>
    </location>
</feature>
<dbReference type="EMBL" id="CP010975">
    <property type="protein sequence ID" value="AKE51390.1"/>
    <property type="molecule type" value="Genomic_DNA"/>
</dbReference>
<protein>
    <recommendedName>
        <fullName evidence="8">Probable membrane transporter protein</fullName>
    </recommendedName>
</protein>
<feature type="transmembrane region" description="Helical" evidence="8">
    <location>
        <begin position="205"/>
        <end position="222"/>
    </location>
</feature>
<gene>
    <name evidence="9" type="ORF">TQ33_0404</name>
</gene>
<keyword evidence="4 8" id="KW-1003">Cell membrane</keyword>
<dbReference type="InterPro" id="IPR002781">
    <property type="entry name" value="TM_pro_TauE-like"/>
</dbReference>
<evidence type="ECO:0000256" key="7">
    <source>
        <dbReference type="ARBA" id="ARBA00023136"/>
    </source>
</evidence>
<feature type="transmembrane region" description="Helical" evidence="8">
    <location>
        <begin position="234"/>
        <end position="251"/>
    </location>
</feature>
<evidence type="ECO:0000256" key="1">
    <source>
        <dbReference type="ARBA" id="ARBA00004651"/>
    </source>
</evidence>
<evidence type="ECO:0000256" key="2">
    <source>
        <dbReference type="ARBA" id="ARBA00009142"/>
    </source>
</evidence>
<dbReference type="RefSeq" id="WP_046560587.1">
    <property type="nucleotide sequence ID" value="NZ_CP010975.1"/>
</dbReference>
<dbReference type="KEGG" id="kge:TQ33_0404"/>
<evidence type="ECO:0000256" key="4">
    <source>
        <dbReference type="ARBA" id="ARBA00022475"/>
    </source>
</evidence>